<protein>
    <submittedName>
        <fullName evidence="3">Uncharacterized protein</fullName>
    </submittedName>
</protein>
<gene>
    <name evidence="3" type="ORF">N0B51_10635</name>
</gene>
<reference evidence="3" key="1">
    <citation type="submission" date="2022-09" db="EMBL/GenBank/DDBJ databases">
        <title>The genome sequence of Tsuneonella sp. YG55.</title>
        <authorList>
            <person name="Liu Y."/>
        </authorList>
    </citation>
    <scope>NUCLEOTIDE SEQUENCE</scope>
    <source>
        <strain evidence="3">YG55</strain>
    </source>
</reference>
<feature type="compositionally biased region" description="Basic and acidic residues" evidence="1">
    <location>
        <begin position="32"/>
        <end position="42"/>
    </location>
</feature>
<evidence type="ECO:0000256" key="1">
    <source>
        <dbReference type="SAM" id="MobiDB-lite"/>
    </source>
</evidence>
<dbReference type="AlphaFoldDB" id="A0A9X2W3R5"/>
<evidence type="ECO:0000313" key="4">
    <source>
        <dbReference type="Proteomes" id="UP001142648"/>
    </source>
</evidence>
<keyword evidence="2" id="KW-1133">Transmembrane helix</keyword>
<accession>A0A9X2W3R5</accession>
<proteinExistence type="predicted"/>
<keyword evidence="2" id="KW-0472">Membrane</keyword>
<dbReference type="Proteomes" id="UP001142648">
    <property type="component" value="Unassembled WGS sequence"/>
</dbReference>
<name>A0A9X2W3R5_9SPHN</name>
<keyword evidence="2" id="KW-0812">Transmembrane</keyword>
<evidence type="ECO:0000313" key="3">
    <source>
        <dbReference type="EMBL" id="MCT2559435.1"/>
    </source>
</evidence>
<sequence>MSDLTRESDRVLSEARRVRDDNRAGGRHRRELGRSIGRESRRMKSKHLSNKLQRIVLAIAGIVVAAMVAGLIIDGIGFTGVMITALAIAAAIVVLGKYPKMAVPRRSDLTRATDARQLVGRTELWLEAQRPALPAPAADMVGRIGVQLDALGLQLEGIDPNHPAAREVRSLVGETLPEMVDSYRRIPQHLRAEERAGGATPDEQLTGGLGKISEEIDRVTRQLAEGSLDDLAVKTRYLDYKYGGELEDRDVALEDMRTRDTMGDHA</sequence>
<feature type="transmembrane region" description="Helical" evidence="2">
    <location>
        <begin position="78"/>
        <end position="96"/>
    </location>
</feature>
<keyword evidence="4" id="KW-1185">Reference proteome</keyword>
<feature type="transmembrane region" description="Helical" evidence="2">
    <location>
        <begin position="52"/>
        <end position="72"/>
    </location>
</feature>
<organism evidence="3 4">
    <name type="scientific">Tsuneonella litorea</name>
    <dbReference type="NCBI Taxonomy" id="2976475"/>
    <lineage>
        <taxon>Bacteria</taxon>
        <taxon>Pseudomonadati</taxon>
        <taxon>Pseudomonadota</taxon>
        <taxon>Alphaproteobacteria</taxon>
        <taxon>Sphingomonadales</taxon>
        <taxon>Erythrobacteraceae</taxon>
        <taxon>Tsuneonella</taxon>
    </lineage>
</organism>
<comment type="caution">
    <text evidence="3">The sequence shown here is derived from an EMBL/GenBank/DDBJ whole genome shotgun (WGS) entry which is preliminary data.</text>
</comment>
<feature type="region of interest" description="Disordered" evidence="1">
    <location>
        <begin position="17"/>
        <end position="45"/>
    </location>
</feature>
<dbReference type="EMBL" id="JAOAMV010000005">
    <property type="protein sequence ID" value="MCT2559435.1"/>
    <property type="molecule type" value="Genomic_DNA"/>
</dbReference>
<dbReference type="RefSeq" id="WP_259962331.1">
    <property type="nucleotide sequence ID" value="NZ_JAOAMV010000005.1"/>
</dbReference>
<evidence type="ECO:0000256" key="2">
    <source>
        <dbReference type="SAM" id="Phobius"/>
    </source>
</evidence>